<evidence type="ECO:0000259" key="2">
    <source>
        <dbReference type="Pfam" id="PF13240"/>
    </source>
</evidence>
<dbReference type="RefSeq" id="WP_008790446.1">
    <property type="nucleotide sequence ID" value="NZ_AKCB01000001.1"/>
</dbReference>
<proteinExistence type="predicted"/>
<keyword evidence="1" id="KW-0472">Membrane</keyword>
<dbReference type="EMBL" id="ADKX01000048">
    <property type="protein sequence ID" value="EFW03300.1"/>
    <property type="molecule type" value="Genomic_DNA"/>
</dbReference>
<name>E7GF21_9FIRM</name>
<comment type="caution">
    <text evidence="3">The sequence shown here is derived from an EMBL/GenBank/DDBJ whole genome shotgun (WGS) entry which is preliminary data.</text>
</comment>
<dbReference type="AlphaFoldDB" id="E7GF21"/>
<feature type="domain" description="Zinc-ribbon" evidence="2">
    <location>
        <begin position="3"/>
        <end position="24"/>
    </location>
</feature>
<evidence type="ECO:0000313" key="4">
    <source>
        <dbReference type="Proteomes" id="UP000003157"/>
    </source>
</evidence>
<keyword evidence="4" id="KW-1185">Reference proteome</keyword>
<dbReference type="Pfam" id="PF13240">
    <property type="entry name" value="Zn_Ribbon_1"/>
    <property type="match status" value="1"/>
</dbReference>
<dbReference type="STRING" id="100884.GCA_000269565_00697"/>
<gene>
    <name evidence="3" type="ORF">HMPREF9488_03364</name>
</gene>
<protein>
    <recommendedName>
        <fullName evidence="2">Zinc-ribbon domain-containing protein</fullName>
    </recommendedName>
</protein>
<dbReference type="InterPro" id="IPR026870">
    <property type="entry name" value="Zinc_ribbon_dom"/>
</dbReference>
<dbReference type="GeneID" id="78228594"/>
<organism evidence="3 4">
    <name type="scientific">Coprobacillus cateniformis</name>
    <dbReference type="NCBI Taxonomy" id="100884"/>
    <lineage>
        <taxon>Bacteria</taxon>
        <taxon>Bacillati</taxon>
        <taxon>Bacillota</taxon>
        <taxon>Erysipelotrichia</taxon>
        <taxon>Erysipelotrichales</taxon>
        <taxon>Coprobacillaceae</taxon>
        <taxon>Coprobacillus</taxon>
    </lineage>
</organism>
<keyword evidence="1" id="KW-1133">Transmembrane helix</keyword>
<keyword evidence="1" id="KW-0812">Transmembrane</keyword>
<dbReference type="eggNOG" id="COG4640">
    <property type="taxonomic scope" value="Bacteria"/>
</dbReference>
<dbReference type="HOGENOM" id="CLU_1033603_0_0_9"/>
<evidence type="ECO:0000313" key="3">
    <source>
        <dbReference type="EMBL" id="EFW03300.1"/>
    </source>
</evidence>
<accession>E7GF21</accession>
<reference evidence="3 4" key="1">
    <citation type="submission" date="2010-12" db="EMBL/GenBank/DDBJ databases">
        <title>The Genome Sequence of Coprobacillus sp. strain 29_1.</title>
        <authorList>
            <consortium name="The Broad Institute Genome Sequencing Platform"/>
            <person name="Earl A."/>
            <person name="Ward D."/>
            <person name="Feldgarden M."/>
            <person name="Gevers D."/>
            <person name="Daigneault M."/>
            <person name="Sibley C.D."/>
            <person name="White A."/>
            <person name="Strauss J."/>
            <person name="Allen-Vercoe E."/>
            <person name="Young S.K."/>
            <person name="Zeng Q."/>
            <person name="Gargeya S."/>
            <person name="Fitzgerald M."/>
            <person name="Haas B."/>
            <person name="Abouelleil A."/>
            <person name="Alvarado L."/>
            <person name="Arachchi H.M."/>
            <person name="Berlin A."/>
            <person name="Brown A."/>
            <person name="Chapman S.B."/>
            <person name="Chen Z."/>
            <person name="Dunbar C."/>
            <person name="Freedman E."/>
            <person name="Gearin G."/>
            <person name="Gellesch M."/>
            <person name="Goldberg J."/>
            <person name="Griggs A."/>
            <person name="Gujja S."/>
            <person name="Heilman E."/>
            <person name="Heiman D."/>
            <person name="Howarth C."/>
            <person name="Larson L."/>
            <person name="Lui A."/>
            <person name="MacDonald P.J.P."/>
            <person name="Mehta T."/>
            <person name="Montmayeur A."/>
            <person name="Murphy C."/>
            <person name="Neiman D."/>
            <person name="Pearson M."/>
            <person name="Priest M."/>
            <person name="Roberts A."/>
            <person name="Saif S."/>
            <person name="Shea T."/>
            <person name="Shenoy N."/>
            <person name="Sisk P."/>
            <person name="Stolte C."/>
            <person name="Sykes S."/>
            <person name="White J."/>
            <person name="Yandava C."/>
            <person name="Nusbaum C."/>
            <person name="Birren B."/>
        </authorList>
    </citation>
    <scope>NUCLEOTIDE SEQUENCE [LARGE SCALE GENOMIC DNA]</scope>
    <source>
        <strain evidence="3 4">29_1</strain>
    </source>
</reference>
<sequence>MNCNKCGKELEEKTAFCPYCGAPLNEKEQVGDGEQVESKNIEVKEDVTNQSSKVKKQMNKNKLIIIGFIALLAIAGIGFGMKTYLDNKAREEYVMNYNQYVDDIGVLKIKMLGGAANAEKVCNLTLKVWSNAIWETSDTKTDKYVKPNGKFVSDFNEALTNMTKDQTVMNDRVALSLHIDETQEIMDKMKNPPEGLEDKYETLKEMFDMYEEFLEAAVTPSGSYKSYNENVNDLDSDFMKLYNKVDKFDLNHISK</sequence>
<dbReference type="Proteomes" id="UP000003157">
    <property type="component" value="Unassembled WGS sequence"/>
</dbReference>
<feature type="transmembrane region" description="Helical" evidence="1">
    <location>
        <begin position="63"/>
        <end position="81"/>
    </location>
</feature>
<dbReference type="OrthoDB" id="3239970at2"/>
<evidence type="ECO:0000256" key="1">
    <source>
        <dbReference type="SAM" id="Phobius"/>
    </source>
</evidence>